<keyword evidence="3 4" id="KW-0560">Oxidoreductase</keyword>
<feature type="active site" evidence="5">
    <location>
        <position position="217"/>
    </location>
</feature>
<dbReference type="SUPFAM" id="SSF53720">
    <property type="entry name" value="ALDH-like"/>
    <property type="match status" value="1"/>
</dbReference>
<evidence type="ECO:0000313" key="8">
    <source>
        <dbReference type="EMBL" id="CAF9910474.1"/>
    </source>
</evidence>
<feature type="active site" evidence="5">
    <location>
        <position position="251"/>
    </location>
</feature>
<sequence length="530" mass="58799">MSTYTDPEQIATAYSTLQQTFKSGKTKSIAWRKWQLKQVWWMVADNEEAMVRVLHSDLNRHDFESYWLDVGGVKRDILDHIKHLETWTADDIPDAGFLFGTLCGARIRKEPLGVILILGTWNAPFVVTFAPMVAAIAAGCAVLVKPSEITMASQDLMAEILPKYLDQEVIQIVTGGPKETGLILERRFDSIFYTGSSKIAKFVSAAAAKHLTPTVLELGGQAPCIVTGSADIDSAAKRIMYSKFLNSGQICLAANHVFVDPSVHDKFVERATHWLGQFLKGDGKDQETRIVNERNYDRLVGLLNQSRGNIAYGGDKSREDRYIQPTLVTNVNMQDSLMSEEIFGPLLPIMKMDYHQACSLTSKGEHPLGLYIFSTSQAEIDEILSKTNSGGVTINDIMIHAGVPNTPFGGVGNSGTGAYHGRYGFDAFTHRRPVVCVPGWMDYLFGFRYPPYDKKHVSKITINNPGFKRGEGMEDQVIGEGKTVRVVVRMGKWAMIAVGLALVDARMGGRPRLLEVLMGWVDCLRSRLPM</sequence>
<dbReference type="GO" id="GO:0004029">
    <property type="term" value="F:aldehyde dehydrogenase (NAD+) activity"/>
    <property type="evidence" value="ECO:0007669"/>
    <property type="project" value="TreeGrafter"/>
</dbReference>
<dbReference type="AlphaFoldDB" id="A0A8H3EPV7"/>
<keyword evidence="6" id="KW-1133">Transmembrane helix</keyword>
<evidence type="ECO:0000256" key="3">
    <source>
        <dbReference type="ARBA" id="ARBA00023002"/>
    </source>
</evidence>
<feature type="domain" description="Aldehyde dehydrogenase" evidence="7">
    <location>
        <begin position="6"/>
        <end position="432"/>
    </location>
</feature>
<evidence type="ECO:0000313" key="9">
    <source>
        <dbReference type="Proteomes" id="UP000664203"/>
    </source>
</evidence>
<dbReference type="InterPro" id="IPR016163">
    <property type="entry name" value="Ald_DH_C"/>
</dbReference>
<dbReference type="InterPro" id="IPR015590">
    <property type="entry name" value="Aldehyde_DH_dom"/>
</dbReference>
<dbReference type="Gene3D" id="3.40.605.10">
    <property type="entry name" value="Aldehyde Dehydrogenase, Chain A, domain 1"/>
    <property type="match status" value="1"/>
</dbReference>
<dbReference type="FunFam" id="3.40.605.10:FF:000004">
    <property type="entry name" value="Aldehyde dehydrogenase"/>
    <property type="match status" value="1"/>
</dbReference>
<dbReference type="PIRSF" id="PIRSF036492">
    <property type="entry name" value="ALDH"/>
    <property type="match status" value="1"/>
</dbReference>
<comment type="caution">
    <text evidence="8">The sequence shown here is derived from an EMBL/GenBank/DDBJ whole genome shotgun (WGS) entry which is preliminary data.</text>
</comment>
<dbReference type="PANTHER" id="PTHR43570:SF16">
    <property type="entry name" value="ALDEHYDE DEHYDROGENASE TYPE III, ISOFORM Q"/>
    <property type="match status" value="1"/>
</dbReference>
<evidence type="ECO:0000256" key="4">
    <source>
        <dbReference type="PIRNR" id="PIRNR036492"/>
    </source>
</evidence>
<dbReference type="Proteomes" id="UP000664203">
    <property type="component" value="Unassembled WGS sequence"/>
</dbReference>
<evidence type="ECO:0000256" key="5">
    <source>
        <dbReference type="PIRSR" id="PIRSR036492-1"/>
    </source>
</evidence>
<evidence type="ECO:0000256" key="6">
    <source>
        <dbReference type="SAM" id="Phobius"/>
    </source>
</evidence>
<dbReference type="PANTHER" id="PTHR43570">
    <property type="entry name" value="ALDEHYDE DEHYDROGENASE"/>
    <property type="match status" value="1"/>
</dbReference>
<dbReference type="InterPro" id="IPR012394">
    <property type="entry name" value="Aldehyde_DH_NAD(P)"/>
</dbReference>
<gene>
    <name evidence="8" type="ORF">ALECFALPRED_006606</name>
</gene>
<organism evidence="8 9">
    <name type="scientific">Alectoria fallacina</name>
    <dbReference type="NCBI Taxonomy" id="1903189"/>
    <lineage>
        <taxon>Eukaryota</taxon>
        <taxon>Fungi</taxon>
        <taxon>Dikarya</taxon>
        <taxon>Ascomycota</taxon>
        <taxon>Pezizomycotina</taxon>
        <taxon>Lecanoromycetes</taxon>
        <taxon>OSLEUM clade</taxon>
        <taxon>Lecanoromycetidae</taxon>
        <taxon>Lecanorales</taxon>
        <taxon>Lecanorineae</taxon>
        <taxon>Parmeliaceae</taxon>
        <taxon>Alectoria</taxon>
    </lineage>
</organism>
<dbReference type="InterPro" id="IPR016162">
    <property type="entry name" value="Ald_DH_N"/>
</dbReference>
<dbReference type="GO" id="GO:0006081">
    <property type="term" value="P:aldehyde metabolic process"/>
    <property type="evidence" value="ECO:0007669"/>
    <property type="project" value="InterPro"/>
</dbReference>
<dbReference type="GO" id="GO:0016117">
    <property type="term" value="P:carotenoid biosynthetic process"/>
    <property type="evidence" value="ECO:0007669"/>
    <property type="project" value="UniProtKB-KW"/>
</dbReference>
<evidence type="ECO:0000256" key="2">
    <source>
        <dbReference type="ARBA" id="ARBA00022746"/>
    </source>
</evidence>
<accession>A0A8H3EPV7</accession>
<feature type="transmembrane region" description="Helical" evidence="6">
    <location>
        <begin position="114"/>
        <end position="144"/>
    </location>
</feature>
<proteinExistence type="inferred from homology"/>
<protein>
    <recommendedName>
        <fullName evidence="4">Aldehyde dehydrogenase</fullName>
    </recommendedName>
</protein>
<evidence type="ECO:0000256" key="1">
    <source>
        <dbReference type="ARBA" id="ARBA00009986"/>
    </source>
</evidence>
<reference evidence="8" key="1">
    <citation type="submission" date="2021-03" db="EMBL/GenBank/DDBJ databases">
        <authorList>
            <person name="Tagirdzhanova G."/>
        </authorList>
    </citation>
    <scope>NUCLEOTIDE SEQUENCE</scope>
</reference>
<keyword evidence="9" id="KW-1185">Reference proteome</keyword>
<dbReference type="Gene3D" id="3.40.309.10">
    <property type="entry name" value="Aldehyde Dehydrogenase, Chain A, domain 2"/>
    <property type="match status" value="1"/>
</dbReference>
<dbReference type="InterPro" id="IPR016160">
    <property type="entry name" value="Ald_DH_CS_CYS"/>
</dbReference>
<keyword evidence="2" id="KW-0125">Carotenoid biosynthesis</keyword>
<keyword evidence="6" id="KW-0472">Membrane</keyword>
<evidence type="ECO:0000259" key="7">
    <source>
        <dbReference type="Pfam" id="PF00171"/>
    </source>
</evidence>
<keyword evidence="6" id="KW-0812">Transmembrane</keyword>
<dbReference type="EMBL" id="CAJPDR010000042">
    <property type="protein sequence ID" value="CAF9910474.1"/>
    <property type="molecule type" value="Genomic_DNA"/>
</dbReference>
<dbReference type="Pfam" id="PF00171">
    <property type="entry name" value="Aldedh"/>
    <property type="match status" value="1"/>
</dbReference>
<dbReference type="CDD" id="cd07135">
    <property type="entry name" value="ALDH_F14-YMR110C"/>
    <property type="match status" value="1"/>
</dbReference>
<name>A0A8H3EPV7_9LECA</name>
<comment type="similarity">
    <text evidence="1 4">Belongs to the aldehyde dehydrogenase family.</text>
</comment>
<dbReference type="PROSITE" id="PS00070">
    <property type="entry name" value="ALDEHYDE_DEHYDR_CYS"/>
    <property type="match status" value="1"/>
</dbReference>
<dbReference type="OrthoDB" id="440325at2759"/>
<dbReference type="InterPro" id="IPR016161">
    <property type="entry name" value="Ald_DH/histidinol_DH"/>
</dbReference>
<dbReference type="GO" id="GO:0005737">
    <property type="term" value="C:cytoplasm"/>
    <property type="evidence" value="ECO:0007669"/>
    <property type="project" value="TreeGrafter"/>
</dbReference>